<dbReference type="InterPro" id="IPR001757">
    <property type="entry name" value="P_typ_ATPase"/>
</dbReference>
<dbReference type="PANTHER" id="PTHR43520:SF8">
    <property type="entry name" value="P-TYPE CU(+) TRANSPORTER"/>
    <property type="match status" value="1"/>
</dbReference>
<dbReference type="SUPFAM" id="SSF81660">
    <property type="entry name" value="Metal cation-transporting ATPase, ATP-binding domain N"/>
    <property type="match status" value="1"/>
</dbReference>
<comment type="caution">
    <text evidence="7">The sequence shown here is derived from an EMBL/GenBank/DDBJ whole genome shotgun (WGS) entry which is preliminary data.</text>
</comment>
<dbReference type="GO" id="GO:0005507">
    <property type="term" value="F:copper ion binding"/>
    <property type="evidence" value="ECO:0007669"/>
    <property type="project" value="TreeGrafter"/>
</dbReference>
<dbReference type="PROSITE" id="PS00154">
    <property type="entry name" value="ATPASE_E1_E2"/>
    <property type="match status" value="1"/>
</dbReference>
<keyword evidence="5 6" id="KW-0472">Membrane</keyword>
<dbReference type="AlphaFoldDB" id="A0AAD5TV61"/>
<keyword evidence="2 6" id="KW-0812">Transmembrane</keyword>
<feature type="transmembrane region" description="Helical" evidence="6">
    <location>
        <begin position="354"/>
        <end position="375"/>
    </location>
</feature>
<evidence type="ECO:0000313" key="7">
    <source>
        <dbReference type="EMBL" id="KAJ3200628.1"/>
    </source>
</evidence>
<keyword evidence="4 6" id="KW-1133">Transmembrane helix</keyword>
<dbReference type="GO" id="GO:0005524">
    <property type="term" value="F:ATP binding"/>
    <property type="evidence" value="ECO:0007669"/>
    <property type="project" value="InterPro"/>
</dbReference>
<name>A0AAD5TV61_9FUNG</name>
<dbReference type="NCBIfam" id="TIGR01494">
    <property type="entry name" value="ATPase_P-type"/>
    <property type="match status" value="1"/>
</dbReference>
<feature type="transmembrane region" description="Helical" evidence="6">
    <location>
        <begin position="387"/>
        <end position="410"/>
    </location>
</feature>
<evidence type="ECO:0000256" key="4">
    <source>
        <dbReference type="ARBA" id="ARBA00022989"/>
    </source>
</evidence>
<comment type="subcellular location">
    <subcellularLocation>
        <location evidence="1">Membrane</location>
    </subcellularLocation>
</comment>
<evidence type="ECO:0000256" key="3">
    <source>
        <dbReference type="ARBA" id="ARBA00022967"/>
    </source>
</evidence>
<dbReference type="InterPro" id="IPR023299">
    <property type="entry name" value="ATPase_P-typ_cyto_dom_N"/>
</dbReference>
<dbReference type="GO" id="GO:0016887">
    <property type="term" value="F:ATP hydrolysis activity"/>
    <property type="evidence" value="ECO:0007669"/>
    <property type="project" value="InterPro"/>
</dbReference>
<evidence type="ECO:0000256" key="6">
    <source>
        <dbReference type="SAM" id="Phobius"/>
    </source>
</evidence>
<dbReference type="InterPro" id="IPR044492">
    <property type="entry name" value="P_typ_ATPase_HD_dom"/>
</dbReference>
<dbReference type="PANTHER" id="PTHR43520">
    <property type="entry name" value="ATP7, ISOFORM B"/>
    <property type="match status" value="1"/>
</dbReference>
<dbReference type="GO" id="GO:0016020">
    <property type="term" value="C:membrane"/>
    <property type="evidence" value="ECO:0007669"/>
    <property type="project" value="UniProtKB-SubCell"/>
</dbReference>
<sequence length="418" mass="45358">MVATGVAAKHGILVRGGGAALQQASKVTAIAFDKTGTLTIGQPSVTNELILIPNPSIKHVENLSQFWRYLILTESGSDHPLSRCIREYAKEKLKSNPPDTNEAAGEEENFKVLKIQEFGGKGVKATFKLSGQHSKSVEFYCGSKEFITENDCHVVDGNWVDVVADGWKRDAKTIVYCGIKIVESKRNSIGALASQRGVLAGILAISDVIRPESFFVIEKLKNLGIQVWMLTGDNYSTGTAVARILGVNESNVLAGILPNEKKIMVEKLQVKLQQKQHLGCFSFNKEKNSVVAMVGDGINDSPALAQSDVGIAIGAGSDIAVESAQVILVRSDLRDVLTLLDLSKKTFKKVKMNLFYAFLYNIIGIPLASGCFYFIKINENHVLLSPWVAGLAMALSSVSVVLSSLTLKFYKPPLSKPT</sequence>
<gene>
    <name evidence="7" type="ORF">HK099_002574</name>
</gene>
<dbReference type="GO" id="GO:0055070">
    <property type="term" value="P:copper ion homeostasis"/>
    <property type="evidence" value="ECO:0007669"/>
    <property type="project" value="TreeGrafter"/>
</dbReference>
<dbReference type="Pfam" id="PF00702">
    <property type="entry name" value="Hydrolase"/>
    <property type="match status" value="1"/>
</dbReference>
<proteinExistence type="predicted"/>
<dbReference type="Proteomes" id="UP001211065">
    <property type="component" value="Unassembled WGS sequence"/>
</dbReference>
<reference evidence="7" key="1">
    <citation type="submission" date="2020-05" db="EMBL/GenBank/DDBJ databases">
        <title>Phylogenomic resolution of chytrid fungi.</title>
        <authorList>
            <person name="Stajich J.E."/>
            <person name="Amses K."/>
            <person name="Simmons R."/>
            <person name="Seto K."/>
            <person name="Myers J."/>
            <person name="Bonds A."/>
            <person name="Quandt C.A."/>
            <person name="Barry K."/>
            <person name="Liu P."/>
            <person name="Grigoriev I."/>
            <person name="Longcore J.E."/>
            <person name="James T.Y."/>
        </authorList>
    </citation>
    <scope>NUCLEOTIDE SEQUENCE</scope>
    <source>
        <strain evidence="7">JEL0476</strain>
    </source>
</reference>
<evidence type="ECO:0000313" key="8">
    <source>
        <dbReference type="Proteomes" id="UP001211065"/>
    </source>
</evidence>
<dbReference type="SFLD" id="SFLDS00003">
    <property type="entry name" value="Haloacid_Dehalogenase"/>
    <property type="match status" value="1"/>
</dbReference>
<evidence type="ECO:0000256" key="1">
    <source>
        <dbReference type="ARBA" id="ARBA00004370"/>
    </source>
</evidence>
<dbReference type="SUPFAM" id="SSF56784">
    <property type="entry name" value="HAD-like"/>
    <property type="match status" value="1"/>
</dbReference>
<organism evidence="7 8">
    <name type="scientific">Clydaea vesicula</name>
    <dbReference type="NCBI Taxonomy" id="447962"/>
    <lineage>
        <taxon>Eukaryota</taxon>
        <taxon>Fungi</taxon>
        <taxon>Fungi incertae sedis</taxon>
        <taxon>Chytridiomycota</taxon>
        <taxon>Chytridiomycota incertae sedis</taxon>
        <taxon>Chytridiomycetes</taxon>
        <taxon>Lobulomycetales</taxon>
        <taxon>Lobulomycetaceae</taxon>
        <taxon>Clydaea</taxon>
    </lineage>
</organism>
<keyword evidence="8" id="KW-1185">Reference proteome</keyword>
<protein>
    <submittedName>
        <fullName evidence="7">Uncharacterized protein</fullName>
    </submittedName>
</protein>
<dbReference type="InterPro" id="IPR023214">
    <property type="entry name" value="HAD_sf"/>
</dbReference>
<dbReference type="GO" id="GO:0043682">
    <property type="term" value="F:P-type divalent copper transporter activity"/>
    <property type="evidence" value="ECO:0007669"/>
    <property type="project" value="TreeGrafter"/>
</dbReference>
<evidence type="ECO:0000256" key="5">
    <source>
        <dbReference type="ARBA" id="ARBA00023136"/>
    </source>
</evidence>
<accession>A0AAD5TV61</accession>
<dbReference type="Gene3D" id="3.40.50.1000">
    <property type="entry name" value="HAD superfamily/HAD-like"/>
    <property type="match status" value="1"/>
</dbReference>
<keyword evidence="3" id="KW-1278">Translocase</keyword>
<dbReference type="InterPro" id="IPR018303">
    <property type="entry name" value="ATPase_P-typ_P_site"/>
</dbReference>
<dbReference type="SFLD" id="SFLDG00002">
    <property type="entry name" value="C1.7:_P-type_atpase_like"/>
    <property type="match status" value="1"/>
</dbReference>
<dbReference type="EMBL" id="JADGJW010001865">
    <property type="protein sequence ID" value="KAJ3200628.1"/>
    <property type="molecule type" value="Genomic_DNA"/>
</dbReference>
<dbReference type="PRINTS" id="PR00119">
    <property type="entry name" value="CATATPASE"/>
</dbReference>
<dbReference type="SFLD" id="SFLDF00027">
    <property type="entry name" value="p-type_atpase"/>
    <property type="match status" value="1"/>
</dbReference>
<dbReference type="Gene3D" id="3.40.1110.10">
    <property type="entry name" value="Calcium-transporting ATPase, cytoplasmic domain N"/>
    <property type="match status" value="1"/>
</dbReference>
<dbReference type="InterPro" id="IPR036412">
    <property type="entry name" value="HAD-like_sf"/>
</dbReference>
<evidence type="ECO:0000256" key="2">
    <source>
        <dbReference type="ARBA" id="ARBA00022692"/>
    </source>
</evidence>